<sequence length="95" mass="9776">MADLKGAGELAGVIVEGHAHLVAVRGPGHTGSGERSMNAEVEEERRFHSAVAEEGGAEDLGGEVGEKGGSRSNAAEVEGEGRHGNFVVQGVEGRW</sequence>
<evidence type="ECO:0000256" key="1">
    <source>
        <dbReference type="SAM" id="MobiDB-lite"/>
    </source>
</evidence>
<keyword evidence="3" id="KW-1185">Reference proteome</keyword>
<dbReference type="Proteomes" id="UP000053573">
    <property type="component" value="Unassembled WGS sequence"/>
</dbReference>
<dbReference type="EMBL" id="LDEV01001833">
    <property type="protein sequence ID" value="KLJ10933.1"/>
    <property type="molecule type" value="Genomic_DNA"/>
</dbReference>
<comment type="caution">
    <text evidence="2">The sequence shown here is derived from an EMBL/GenBank/DDBJ whole genome shotgun (WGS) entry which is preliminary data.</text>
</comment>
<proteinExistence type="predicted"/>
<evidence type="ECO:0000313" key="3">
    <source>
        <dbReference type="Proteomes" id="UP000053573"/>
    </source>
</evidence>
<feature type="non-terminal residue" evidence="2">
    <location>
        <position position="95"/>
    </location>
</feature>
<organism evidence="2 3">
    <name type="scientific">Blastomyces silverae</name>
    <dbReference type="NCBI Taxonomy" id="2060906"/>
    <lineage>
        <taxon>Eukaryota</taxon>
        <taxon>Fungi</taxon>
        <taxon>Dikarya</taxon>
        <taxon>Ascomycota</taxon>
        <taxon>Pezizomycotina</taxon>
        <taxon>Eurotiomycetes</taxon>
        <taxon>Eurotiomycetidae</taxon>
        <taxon>Onygenales</taxon>
        <taxon>Ajellomycetaceae</taxon>
        <taxon>Blastomyces</taxon>
    </lineage>
</organism>
<evidence type="ECO:0000313" key="2">
    <source>
        <dbReference type="EMBL" id="KLJ10933.1"/>
    </source>
</evidence>
<name>A0A0H1BIJ7_9EURO</name>
<feature type="region of interest" description="Disordered" evidence="1">
    <location>
        <begin position="24"/>
        <end position="95"/>
    </location>
</feature>
<accession>A0A0H1BIJ7</accession>
<dbReference type="AlphaFoldDB" id="A0A0H1BIJ7"/>
<reference evidence="3" key="1">
    <citation type="journal article" date="2015" name="PLoS Genet.">
        <title>The dynamic genome and transcriptome of the human fungal pathogen Blastomyces and close relative Emmonsia.</title>
        <authorList>
            <person name="Munoz J.F."/>
            <person name="Gauthier G.M."/>
            <person name="Desjardins C.A."/>
            <person name="Gallo J.E."/>
            <person name="Holder J."/>
            <person name="Sullivan T.D."/>
            <person name="Marty A.J."/>
            <person name="Carmen J.C."/>
            <person name="Chen Z."/>
            <person name="Ding L."/>
            <person name="Gujja S."/>
            <person name="Magrini V."/>
            <person name="Misas E."/>
            <person name="Mitreva M."/>
            <person name="Priest M."/>
            <person name="Saif S."/>
            <person name="Whiston E.A."/>
            <person name="Young S."/>
            <person name="Zeng Q."/>
            <person name="Goldman W.E."/>
            <person name="Mardis E.R."/>
            <person name="Taylor J.W."/>
            <person name="McEwen J.G."/>
            <person name="Clay O.K."/>
            <person name="Klein B.S."/>
            <person name="Cuomo C.A."/>
        </authorList>
    </citation>
    <scope>NUCLEOTIDE SEQUENCE [LARGE SCALE GENOMIC DNA]</scope>
    <source>
        <strain evidence="3">UAMH 139</strain>
    </source>
</reference>
<protein>
    <submittedName>
        <fullName evidence="2">Uncharacterized protein</fullName>
    </submittedName>
</protein>
<gene>
    <name evidence="2" type="ORF">EMPG_13751</name>
</gene>